<evidence type="ECO:0000313" key="9">
    <source>
        <dbReference type="EMBL" id="QCT70041.1"/>
    </source>
</evidence>
<dbReference type="KEGG" id="emt:CPZ25_001520"/>
<dbReference type="PANTHER" id="PTHR14969:SF62">
    <property type="entry name" value="DECAPRENYLPHOSPHORYL-5-PHOSPHORIBOSE PHOSPHATASE RV3807C-RELATED"/>
    <property type="match status" value="1"/>
</dbReference>
<keyword evidence="5 7" id="KW-1133">Transmembrane helix</keyword>
<evidence type="ECO:0000313" key="10">
    <source>
        <dbReference type="Proteomes" id="UP000218387"/>
    </source>
</evidence>
<evidence type="ECO:0000256" key="7">
    <source>
        <dbReference type="SAM" id="Phobius"/>
    </source>
</evidence>
<sequence>MKNITKYDLKILKKIQKNLCSPALDKVMIGVTKLGTAGAVWIGIGGLMMLSKKYRRCGFTLAAAVSFDVAANNILVKNIFHRARPCDVDHTVLLKIRRPFGASFPSGHTLTSVTAATVLTLNKKSFGLGAIPLAALISFSRMYLFVHYPSDIAAAAALGIGLGSAAYALEKKALPAPKEGA</sequence>
<keyword evidence="6 7" id="KW-0472">Membrane</keyword>
<keyword evidence="3 7" id="KW-0812">Transmembrane</keyword>
<evidence type="ECO:0000256" key="6">
    <source>
        <dbReference type="ARBA" id="ARBA00023136"/>
    </source>
</evidence>
<dbReference type="RefSeq" id="WP_096919453.1">
    <property type="nucleotide sequence ID" value="NZ_CP029487.1"/>
</dbReference>
<gene>
    <name evidence="9" type="ORF">CPZ25_001520</name>
</gene>
<evidence type="ECO:0000256" key="3">
    <source>
        <dbReference type="ARBA" id="ARBA00022692"/>
    </source>
</evidence>
<evidence type="ECO:0000256" key="4">
    <source>
        <dbReference type="ARBA" id="ARBA00022801"/>
    </source>
</evidence>
<protein>
    <submittedName>
        <fullName evidence="9">PAP2 family protein</fullName>
    </submittedName>
</protein>
<dbReference type="EMBL" id="CP029487">
    <property type="protein sequence ID" value="QCT70041.1"/>
    <property type="molecule type" value="Genomic_DNA"/>
</dbReference>
<comment type="subcellular location">
    <subcellularLocation>
        <location evidence="1">Cell membrane</location>
        <topology evidence="1">Multi-pass membrane protein</topology>
    </subcellularLocation>
</comment>
<accession>A0A4P9C5V9</accession>
<name>A0A4P9C5V9_EUBML</name>
<dbReference type="SUPFAM" id="SSF48317">
    <property type="entry name" value="Acid phosphatase/Vanadium-dependent haloperoxidase"/>
    <property type="match status" value="1"/>
</dbReference>
<keyword evidence="4" id="KW-0378">Hydrolase</keyword>
<keyword evidence="2" id="KW-1003">Cell membrane</keyword>
<reference evidence="9 10" key="1">
    <citation type="submission" date="2018-05" db="EMBL/GenBank/DDBJ databases">
        <title>Genome comparison of Eubacterium sp.</title>
        <authorList>
            <person name="Feng Y."/>
            <person name="Sanchez-Andrea I."/>
            <person name="Stams A.J.M."/>
            <person name="De Vos W.M."/>
        </authorList>
    </citation>
    <scope>NUCLEOTIDE SEQUENCE [LARGE SCALE GENOMIC DNA]</scope>
    <source>
        <strain evidence="9 10">YI</strain>
    </source>
</reference>
<keyword evidence="10" id="KW-1185">Reference proteome</keyword>
<feature type="transmembrane region" description="Helical" evidence="7">
    <location>
        <begin position="126"/>
        <end position="146"/>
    </location>
</feature>
<dbReference type="PANTHER" id="PTHR14969">
    <property type="entry name" value="SPHINGOSINE-1-PHOSPHATE PHOSPHOHYDROLASE"/>
    <property type="match status" value="1"/>
</dbReference>
<evidence type="ECO:0000256" key="5">
    <source>
        <dbReference type="ARBA" id="ARBA00022989"/>
    </source>
</evidence>
<dbReference type="SMART" id="SM00014">
    <property type="entry name" value="acidPPc"/>
    <property type="match status" value="1"/>
</dbReference>
<dbReference type="InterPro" id="IPR000326">
    <property type="entry name" value="PAP2/HPO"/>
</dbReference>
<dbReference type="InterPro" id="IPR036938">
    <property type="entry name" value="PAP2/HPO_sf"/>
</dbReference>
<dbReference type="GO" id="GO:0005886">
    <property type="term" value="C:plasma membrane"/>
    <property type="evidence" value="ECO:0007669"/>
    <property type="project" value="UniProtKB-SubCell"/>
</dbReference>
<proteinExistence type="predicted"/>
<evidence type="ECO:0000256" key="2">
    <source>
        <dbReference type="ARBA" id="ARBA00022475"/>
    </source>
</evidence>
<dbReference type="Proteomes" id="UP000218387">
    <property type="component" value="Chromosome"/>
</dbReference>
<dbReference type="GO" id="GO:0016787">
    <property type="term" value="F:hydrolase activity"/>
    <property type="evidence" value="ECO:0007669"/>
    <property type="project" value="UniProtKB-KW"/>
</dbReference>
<dbReference type="Pfam" id="PF01569">
    <property type="entry name" value="PAP2"/>
    <property type="match status" value="1"/>
</dbReference>
<feature type="domain" description="Phosphatidic acid phosphatase type 2/haloperoxidase" evidence="8">
    <location>
        <begin position="57"/>
        <end position="167"/>
    </location>
</feature>
<feature type="transmembrane region" description="Helical" evidence="7">
    <location>
        <begin position="152"/>
        <end position="169"/>
    </location>
</feature>
<feature type="transmembrane region" description="Helical" evidence="7">
    <location>
        <begin position="27"/>
        <end position="50"/>
    </location>
</feature>
<evidence type="ECO:0000256" key="1">
    <source>
        <dbReference type="ARBA" id="ARBA00004651"/>
    </source>
</evidence>
<dbReference type="Gene3D" id="1.20.144.10">
    <property type="entry name" value="Phosphatidic acid phosphatase type 2/haloperoxidase"/>
    <property type="match status" value="1"/>
</dbReference>
<dbReference type="AlphaFoldDB" id="A0A4P9C5V9"/>
<organism evidence="9 10">
    <name type="scientific">Eubacterium maltosivorans</name>
    <dbReference type="NCBI Taxonomy" id="2041044"/>
    <lineage>
        <taxon>Bacteria</taxon>
        <taxon>Bacillati</taxon>
        <taxon>Bacillota</taxon>
        <taxon>Clostridia</taxon>
        <taxon>Eubacteriales</taxon>
        <taxon>Eubacteriaceae</taxon>
        <taxon>Eubacterium</taxon>
    </lineage>
</organism>
<evidence type="ECO:0000259" key="8">
    <source>
        <dbReference type="SMART" id="SM00014"/>
    </source>
</evidence>